<dbReference type="EMBL" id="CP033896">
    <property type="protein sequence ID" value="AZA13517.1"/>
    <property type="molecule type" value="Genomic_DNA"/>
</dbReference>
<sequence>MLEKIMDDEDPIAKEIAKLKALAKQRLQDDGSSATHTQDPQEPN</sequence>
<keyword evidence="3" id="KW-1185">Reference proteome</keyword>
<dbReference type="AlphaFoldDB" id="A0A3G6J629"/>
<feature type="region of interest" description="Disordered" evidence="1">
    <location>
        <begin position="24"/>
        <end position="44"/>
    </location>
</feature>
<reference evidence="2 3" key="1">
    <citation type="submission" date="2018-11" db="EMBL/GenBank/DDBJ databases">
        <authorList>
            <person name="Kleinhagauer T."/>
            <person name="Glaeser S.P."/>
            <person name="Spergser J."/>
            <person name="Ruckert C."/>
            <person name="Kaempfer P."/>
            <person name="Busse H.-J."/>
        </authorList>
    </citation>
    <scope>NUCLEOTIDE SEQUENCE [LARGE SCALE GENOMIC DNA]</scope>
    <source>
        <strain evidence="2 3">200CH</strain>
    </source>
</reference>
<protein>
    <submittedName>
        <fullName evidence="2">Uncharacterized protein</fullName>
    </submittedName>
</protein>
<name>A0A3G6J629_9CORY</name>
<evidence type="ECO:0000313" key="3">
    <source>
        <dbReference type="Proteomes" id="UP000269019"/>
    </source>
</evidence>
<organism evidence="2 3">
    <name type="scientific">Corynebacterium choanae</name>
    <dbReference type="NCBI Taxonomy" id="1862358"/>
    <lineage>
        <taxon>Bacteria</taxon>
        <taxon>Bacillati</taxon>
        <taxon>Actinomycetota</taxon>
        <taxon>Actinomycetes</taxon>
        <taxon>Mycobacteriales</taxon>
        <taxon>Corynebacteriaceae</taxon>
        <taxon>Corynebacterium</taxon>
    </lineage>
</organism>
<dbReference type="Proteomes" id="UP000269019">
    <property type="component" value="Chromosome"/>
</dbReference>
<dbReference type="KEGG" id="ccho:CCHOA_05585"/>
<accession>A0A3G6J629</accession>
<gene>
    <name evidence="2" type="ORF">CCHOA_05585</name>
</gene>
<evidence type="ECO:0000256" key="1">
    <source>
        <dbReference type="SAM" id="MobiDB-lite"/>
    </source>
</evidence>
<evidence type="ECO:0000313" key="2">
    <source>
        <dbReference type="EMBL" id="AZA13517.1"/>
    </source>
</evidence>
<proteinExistence type="predicted"/>
<dbReference type="RefSeq" id="WP_281273290.1">
    <property type="nucleotide sequence ID" value="NZ_CP033896.1"/>
</dbReference>
<feature type="compositionally biased region" description="Polar residues" evidence="1">
    <location>
        <begin position="30"/>
        <end position="44"/>
    </location>
</feature>